<dbReference type="AlphaFoldDB" id="A0A176W0G2"/>
<dbReference type="InterPro" id="IPR011990">
    <property type="entry name" value="TPR-like_helical_dom_sf"/>
</dbReference>
<dbReference type="GO" id="GO:0005739">
    <property type="term" value="C:mitochondrion"/>
    <property type="evidence" value="ECO:0007669"/>
    <property type="project" value="TreeGrafter"/>
</dbReference>
<proteinExistence type="predicted"/>
<dbReference type="PANTHER" id="PTHR47868:SF2">
    <property type="entry name" value="OS05G0457700 PROTEIN"/>
    <property type="match status" value="1"/>
</dbReference>
<dbReference type="InterPro" id="IPR019734">
    <property type="entry name" value="TPR_rpt"/>
</dbReference>
<keyword evidence="2" id="KW-1185">Reference proteome</keyword>
<dbReference type="PANTHER" id="PTHR47868">
    <property type="entry name" value="OS05G0457700 PROTEIN"/>
    <property type="match status" value="1"/>
</dbReference>
<reference evidence="1" key="1">
    <citation type="submission" date="2016-03" db="EMBL/GenBank/DDBJ databases">
        <title>Mechanisms controlling the formation of the plant cell surface in tip-growing cells are functionally conserved among land plants.</title>
        <authorList>
            <person name="Honkanen S."/>
            <person name="Jones V.A."/>
            <person name="Morieri G."/>
            <person name="Champion C."/>
            <person name="Hetherington A.J."/>
            <person name="Kelly S."/>
            <person name="Saint-Marcoux D."/>
            <person name="Proust H."/>
            <person name="Prescott H."/>
            <person name="Dolan L."/>
        </authorList>
    </citation>
    <scope>NUCLEOTIDE SEQUENCE [LARGE SCALE GENOMIC DNA]</scope>
    <source>
        <tissue evidence="1">Whole gametophyte</tissue>
    </source>
</reference>
<dbReference type="SUPFAM" id="SSF48452">
    <property type="entry name" value="TPR-like"/>
    <property type="match status" value="1"/>
</dbReference>
<gene>
    <name evidence="1" type="ORF">AXG93_1712s1240</name>
</gene>
<evidence type="ECO:0000313" key="1">
    <source>
        <dbReference type="EMBL" id="OAE25945.1"/>
    </source>
</evidence>
<protein>
    <recommendedName>
        <fullName evidence="3">MalT-like TPR region domain-containing protein</fullName>
    </recommendedName>
</protein>
<comment type="caution">
    <text evidence="1">The sequence shown here is derived from an EMBL/GenBank/DDBJ whole genome shotgun (WGS) entry which is preliminary data.</text>
</comment>
<dbReference type="SMART" id="SM00028">
    <property type="entry name" value="TPR"/>
    <property type="match status" value="2"/>
</dbReference>
<dbReference type="Gene3D" id="1.25.40.10">
    <property type="entry name" value="Tetratricopeptide repeat domain"/>
    <property type="match status" value="1"/>
</dbReference>
<organism evidence="1 2">
    <name type="scientific">Marchantia polymorpha subsp. ruderalis</name>
    <dbReference type="NCBI Taxonomy" id="1480154"/>
    <lineage>
        <taxon>Eukaryota</taxon>
        <taxon>Viridiplantae</taxon>
        <taxon>Streptophyta</taxon>
        <taxon>Embryophyta</taxon>
        <taxon>Marchantiophyta</taxon>
        <taxon>Marchantiopsida</taxon>
        <taxon>Marchantiidae</taxon>
        <taxon>Marchantiales</taxon>
        <taxon>Marchantiaceae</taxon>
        <taxon>Marchantia</taxon>
    </lineage>
</organism>
<dbReference type="Proteomes" id="UP000077202">
    <property type="component" value="Unassembled WGS sequence"/>
</dbReference>
<accession>A0A176W0G2</accession>
<sequence>MDNGIVSGLLSTLRSEYMKRSHDLQMIPESSGILVLRSTGLETGPNLGKEGSGHRSPSMHEFQDDRWRMGRSTSWFDRSSSSAQVPSGGAVNVSSRGGPVVVAHHGFDFAEKQQGCDKWPIGAPTFPLLCLALWGVDRRYFGASSTGKSETDGEAIASQMIKTAQVEVLRVLEQGLNFLHSQGPAAVNAAGRVMLTLATLQLDGGKLSDALDVLQLTANLQDASVEVRVAATEALIAVLLRMHKDSDALAEAHKLLKLVEDADGLSVAASQELGFRAAATVQFVEHVIKFKYTGDILDMSGLSSWVNDKEAQVDGVAAAVLGLAECAHSRAQLSQAKDLYEKASALSESNLSKPTLGMSAGAMSSQEVLAGALAGLGQVALHSGDFDEAEAKLTMALNYAEQISGDKHRRVGVVLACLADVYARRGKARGTGDLTLTEGLYRKATELLEAPLPDDPAFDKFNHHAASGKDLDLADVTSLARARYGAFLSHMKKRESEASKLQAWAAATWKGPRSLTDVLELESPSKTVGSVKVDDSTDIGGCVVIDVRLGRVL</sequence>
<dbReference type="EMBL" id="LVLJ01002271">
    <property type="protein sequence ID" value="OAE25945.1"/>
    <property type="molecule type" value="Genomic_DNA"/>
</dbReference>
<evidence type="ECO:0008006" key="3">
    <source>
        <dbReference type="Google" id="ProtNLM"/>
    </source>
</evidence>
<evidence type="ECO:0000313" key="2">
    <source>
        <dbReference type="Proteomes" id="UP000077202"/>
    </source>
</evidence>
<name>A0A176W0G2_MARPO</name>